<dbReference type="Proteomes" id="UP000663828">
    <property type="component" value="Unassembled WGS sequence"/>
</dbReference>
<sequence length="324" mass="36336">MMKVLVVLFVLSSIKTICLAKQDPPHILHGLFADSDQSHVCYGTFNFDTSQFNITNKIDINIVGDPRNVKYHVLPLTYDPNADVVYMAAPDKNKQTILSVINAVDGKLLSTYQTIKSTIISLQYDIFQKQLFAHIETDQENVTSIVEIDTSDGNIKQTMGTVENLKATHISSYCPICRKYFLMMNDDQGFMYVGVNTSNSGGVDWKTKINFSPLSIKFDYKTFTMYATYINVSVHFVSSVGILDRSKGGISKDVGNIYEDPNIAVTSLSAFDFQEKIYYASTKLTGPVVPGVSYVKVDGSDSRVILLPKANYYSYGWFIKQFIH</sequence>
<evidence type="ECO:0000313" key="3">
    <source>
        <dbReference type="EMBL" id="CAF1531771.1"/>
    </source>
</evidence>
<feature type="signal peptide" evidence="1">
    <location>
        <begin position="1"/>
        <end position="20"/>
    </location>
</feature>
<proteinExistence type="predicted"/>
<accession>A0A815V657</accession>
<gene>
    <name evidence="2" type="ORF">EDS130_LOCUS39297</name>
    <name evidence="3" type="ORF">XAT740_LOCUS41524</name>
</gene>
<dbReference type="Proteomes" id="UP000663852">
    <property type="component" value="Unassembled WGS sequence"/>
</dbReference>
<dbReference type="EMBL" id="CAJNOJ010000435">
    <property type="protein sequence ID" value="CAF1447379.1"/>
    <property type="molecule type" value="Genomic_DNA"/>
</dbReference>
<protein>
    <submittedName>
        <fullName evidence="3">Uncharacterized protein</fullName>
    </submittedName>
</protein>
<name>A0A815V657_ADIRI</name>
<evidence type="ECO:0000313" key="4">
    <source>
        <dbReference type="Proteomes" id="UP000663828"/>
    </source>
</evidence>
<feature type="chain" id="PRO_5036412381" evidence="1">
    <location>
        <begin position="21"/>
        <end position="324"/>
    </location>
</feature>
<keyword evidence="1" id="KW-0732">Signal</keyword>
<dbReference type="EMBL" id="CAJNOR010004862">
    <property type="protein sequence ID" value="CAF1531771.1"/>
    <property type="molecule type" value="Genomic_DNA"/>
</dbReference>
<evidence type="ECO:0000256" key="1">
    <source>
        <dbReference type="SAM" id="SignalP"/>
    </source>
</evidence>
<keyword evidence="4" id="KW-1185">Reference proteome</keyword>
<dbReference type="OrthoDB" id="9984374at2759"/>
<organism evidence="3 4">
    <name type="scientific">Adineta ricciae</name>
    <name type="common">Rotifer</name>
    <dbReference type="NCBI Taxonomy" id="249248"/>
    <lineage>
        <taxon>Eukaryota</taxon>
        <taxon>Metazoa</taxon>
        <taxon>Spiralia</taxon>
        <taxon>Gnathifera</taxon>
        <taxon>Rotifera</taxon>
        <taxon>Eurotatoria</taxon>
        <taxon>Bdelloidea</taxon>
        <taxon>Adinetida</taxon>
        <taxon>Adinetidae</taxon>
        <taxon>Adineta</taxon>
    </lineage>
</organism>
<dbReference type="AlphaFoldDB" id="A0A815V657"/>
<reference evidence="3" key="1">
    <citation type="submission" date="2021-02" db="EMBL/GenBank/DDBJ databases">
        <authorList>
            <person name="Nowell W R."/>
        </authorList>
    </citation>
    <scope>NUCLEOTIDE SEQUENCE</scope>
</reference>
<evidence type="ECO:0000313" key="2">
    <source>
        <dbReference type="EMBL" id="CAF1447379.1"/>
    </source>
</evidence>
<comment type="caution">
    <text evidence="3">The sequence shown here is derived from an EMBL/GenBank/DDBJ whole genome shotgun (WGS) entry which is preliminary data.</text>
</comment>